<feature type="domain" description="Fungal lipase-type" evidence="5">
    <location>
        <begin position="123"/>
        <end position="274"/>
    </location>
</feature>
<accession>A0AAD9T308</accession>
<dbReference type="InterPro" id="IPR051299">
    <property type="entry name" value="AB_hydrolase_lip/est"/>
</dbReference>
<dbReference type="InterPro" id="IPR002921">
    <property type="entry name" value="Fungal_lipase-type"/>
</dbReference>
<proteinExistence type="predicted"/>
<evidence type="ECO:0000313" key="6">
    <source>
        <dbReference type="EMBL" id="KAK2628316.1"/>
    </source>
</evidence>
<comment type="caution">
    <text evidence="6">The sequence shown here is derived from an EMBL/GenBank/DDBJ whole genome shotgun (WGS) entry which is preliminary data.</text>
</comment>
<evidence type="ECO:0000256" key="3">
    <source>
        <dbReference type="SAM" id="MobiDB-lite"/>
    </source>
</evidence>
<evidence type="ECO:0000256" key="1">
    <source>
        <dbReference type="ARBA" id="ARBA00022729"/>
    </source>
</evidence>
<dbReference type="Gene3D" id="3.40.50.1820">
    <property type="entry name" value="alpha/beta hydrolase"/>
    <property type="match status" value="1"/>
</dbReference>
<dbReference type="PANTHER" id="PTHR46640">
    <property type="entry name" value="TRIACYLGLYCEROL LIPASE, PUTATIVE (AFU_ORTHOLOGUE AFUA_6G06510)-RELATED"/>
    <property type="match status" value="1"/>
</dbReference>
<keyword evidence="7" id="KW-1185">Reference proteome</keyword>
<dbReference type="Proteomes" id="UP001285354">
    <property type="component" value="Unassembled WGS sequence"/>
</dbReference>
<evidence type="ECO:0000313" key="7">
    <source>
        <dbReference type="Proteomes" id="UP001285354"/>
    </source>
</evidence>
<feature type="compositionally biased region" description="Acidic residues" evidence="3">
    <location>
        <begin position="411"/>
        <end position="420"/>
    </location>
</feature>
<organism evidence="6 7">
    <name type="scientific">Diplocarpon rosae</name>
    <dbReference type="NCBI Taxonomy" id="946125"/>
    <lineage>
        <taxon>Eukaryota</taxon>
        <taxon>Fungi</taxon>
        <taxon>Dikarya</taxon>
        <taxon>Ascomycota</taxon>
        <taxon>Pezizomycotina</taxon>
        <taxon>Leotiomycetes</taxon>
        <taxon>Helotiales</taxon>
        <taxon>Drepanopezizaceae</taxon>
        <taxon>Diplocarpon</taxon>
    </lineage>
</organism>
<feature type="region of interest" description="Disordered" evidence="3">
    <location>
        <begin position="409"/>
        <end position="428"/>
    </location>
</feature>
<dbReference type="AlphaFoldDB" id="A0AAD9T308"/>
<dbReference type="EMBL" id="JAUBYV010000003">
    <property type="protein sequence ID" value="KAK2628316.1"/>
    <property type="molecule type" value="Genomic_DNA"/>
</dbReference>
<evidence type="ECO:0000256" key="4">
    <source>
        <dbReference type="SAM" id="SignalP"/>
    </source>
</evidence>
<keyword evidence="2" id="KW-0378">Hydrolase</keyword>
<feature type="chain" id="PRO_5042031317" description="Fungal lipase-type domain-containing protein" evidence="4">
    <location>
        <begin position="27"/>
        <end position="428"/>
    </location>
</feature>
<evidence type="ECO:0000256" key="2">
    <source>
        <dbReference type="ARBA" id="ARBA00022801"/>
    </source>
</evidence>
<dbReference type="GO" id="GO:0016787">
    <property type="term" value="F:hydrolase activity"/>
    <property type="evidence" value="ECO:0007669"/>
    <property type="project" value="UniProtKB-KW"/>
</dbReference>
<dbReference type="InterPro" id="IPR029058">
    <property type="entry name" value="AB_hydrolase_fold"/>
</dbReference>
<gene>
    <name evidence="6" type="ORF">QTJ16_002962</name>
</gene>
<name>A0AAD9T308_9HELO</name>
<dbReference type="SUPFAM" id="SSF53474">
    <property type="entry name" value="alpha/beta-Hydrolases"/>
    <property type="match status" value="1"/>
</dbReference>
<feature type="signal peptide" evidence="4">
    <location>
        <begin position="1"/>
        <end position="26"/>
    </location>
</feature>
<dbReference type="Pfam" id="PF01764">
    <property type="entry name" value="Lipase_3"/>
    <property type="match status" value="1"/>
</dbReference>
<sequence length="428" mass="46170">MRFSGLAPSLLSLALTTTLNIPVTSASSLHTTLINTEITVDANTAPGRAPPSPALFAELEELARIVDIAYCVGTTGIARPFLCASRCADFPAFELVDTFNTGPLLSDSCGYVVLDHGKGRVLVAFRGTYSLANTIVDLRTAPQEYVPYPGSAGAVDCRNCTVHSGFWSSWRNTRELVLPLLLRLRAAYPGYGLSLVGHSLGGAVAALAGLELDAMGFAPVVTTFGEPRIGNAGLREFVDRVFGSDSGSAEEAGGMHRYRRVTHVDDPVPLLPLREWGYRSHAGELFIAKPELQPGREDVKVCAGDEDVECSAGGEGEVGGEWAHEDVARVVDAYDAELQSHARARVGNEKIRGHNVEGGASDTRWGISIPTQYRLWQLFFSHRDYFWRLGLCVPGGDPLNWGRDRYRFGDGSDEGEEGEGEGGLRGEL</sequence>
<evidence type="ECO:0000259" key="5">
    <source>
        <dbReference type="Pfam" id="PF01764"/>
    </source>
</evidence>
<reference evidence="6" key="1">
    <citation type="submission" date="2023-06" db="EMBL/GenBank/DDBJ databases">
        <title>Draft genome of Marssonina rosae.</title>
        <authorList>
            <person name="Cheng Q."/>
        </authorList>
    </citation>
    <scope>NUCLEOTIDE SEQUENCE</scope>
    <source>
        <strain evidence="6">R4</strain>
    </source>
</reference>
<keyword evidence="1 4" id="KW-0732">Signal</keyword>
<dbReference type="CDD" id="cd00519">
    <property type="entry name" value="Lipase_3"/>
    <property type="match status" value="1"/>
</dbReference>
<protein>
    <recommendedName>
        <fullName evidence="5">Fungal lipase-type domain-containing protein</fullName>
    </recommendedName>
</protein>
<dbReference type="PANTHER" id="PTHR46640:SF1">
    <property type="entry name" value="FUNGAL LIPASE-LIKE DOMAIN-CONTAINING PROTEIN-RELATED"/>
    <property type="match status" value="1"/>
</dbReference>
<dbReference type="GO" id="GO:0006629">
    <property type="term" value="P:lipid metabolic process"/>
    <property type="evidence" value="ECO:0007669"/>
    <property type="project" value="InterPro"/>
</dbReference>